<name>A0A1E4TPX7_PACTA</name>
<dbReference type="Proteomes" id="UP000094236">
    <property type="component" value="Unassembled WGS sequence"/>
</dbReference>
<reference evidence="3" key="1">
    <citation type="submission" date="2016-05" db="EMBL/GenBank/DDBJ databases">
        <title>Comparative genomics of biotechnologically important yeasts.</title>
        <authorList>
            <consortium name="DOE Joint Genome Institute"/>
            <person name="Riley R."/>
            <person name="Haridas S."/>
            <person name="Wolfe K.H."/>
            <person name="Lopes M.R."/>
            <person name="Hittinger C.T."/>
            <person name="Goker M."/>
            <person name="Salamov A."/>
            <person name="Wisecaver J."/>
            <person name="Long T.M."/>
            <person name="Aerts A.L."/>
            <person name="Barry K."/>
            <person name="Choi C."/>
            <person name="Clum A."/>
            <person name="Coughlan A.Y."/>
            <person name="Deshpande S."/>
            <person name="Douglass A.P."/>
            <person name="Hanson S.J."/>
            <person name="Klenk H.-P."/>
            <person name="Labutti K."/>
            <person name="Lapidus A."/>
            <person name="Lindquist E."/>
            <person name="Lipzen A."/>
            <person name="Meier-Kolthoff J.P."/>
            <person name="Ohm R.A."/>
            <person name="Otillar R.P."/>
            <person name="Pangilinan J."/>
            <person name="Peng Y."/>
            <person name="Rokas A."/>
            <person name="Rosa C.A."/>
            <person name="Scheuner C."/>
            <person name="Sibirny A.A."/>
            <person name="Slot J.C."/>
            <person name="Stielow J.B."/>
            <person name="Sun H."/>
            <person name="Kurtzman C.P."/>
            <person name="Blackwell M."/>
            <person name="Grigoriev I.V."/>
            <person name="Jeffries T.W."/>
        </authorList>
    </citation>
    <scope>NUCLEOTIDE SEQUENCE [LARGE SCALE GENOMIC DNA]</scope>
    <source>
        <strain evidence="3">NRRL Y-2460</strain>
    </source>
</reference>
<evidence type="ECO:0000313" key="3">
    <source>
        <dbReference type="Proteomes" id="UP000094236"/>
    </source>
</evidence>
<accession>A0A1E4TPX7</accession>
<dbReference type="PROSITE" id="PS50181">
    <property type="entry name" value="FBOX"/>
    <property type="match status" value="1"/>
</dbReference>
<proteinExistence type="predicted"/>
<sequence length="668" mass="78083">MIDNLPVELLSVVIDCLPQTDCYHLLLTNKSLSSIVRKKLYRAIIIDSSTNYYHKELLDFNDLSLIKYSYNDKIVCKYYKSTVIRTNHGLKLFFKTLFKNPSLIGFVEYLEIYKKLPDHLLEFELLKYFKKLFPLLINLKSLNFHYNSCFINLLELINYLPKNNDRLIAINGDFSVNQRQKKSLQNNLSIKNLNDNFKNLNKISIENFLSSSNALNGVLLPLKKNLKFLEISKNNRIVFPNNYQVINAIDIDFNYLQDRFNKYFNNDMTNDLSQNDFSLIFRNSSNRNNITISTTETSEENNIIKNLFKDNITVNRKLKLLEIRLDSFVLTSSDSKILSNAVYLENLQKLTLLNITELVDSDRHRHYNNEKFFLTDLAPYLSNVEELNIDFYNELRDCIPELISSISNLRKLYVDIRWDASRERVHNISWDGLCSIYFESILKHKNTMTNLLIDTKNEAQNHQNNNNLVMFQEGEQQQQRDETHLGKSNDYYIKPLNIIILADYLINLKNLHNLRLPLSIVNLSFFINECLENFKNLEFLEIIFSEFNTSANYETNGANDGIASNYNRHLGTLLVSPSQSTYASLNSSLSSLNSLTVEDQGNDFKLEEFNLNIGTITEIAQKIKQNCQSLRYLKIFNVITELRSVDDIKVKERGLDDWFNYKLRGNVW</sequence>
<keyword evidence="3" id="KW-1185">Reference proteome</keyword>
<dbReference type="InterPro" id="IPR001810">
    <property type="entry name" value="F-box_dom"/>
</dbReference>
<feature type="domain" description="F-box" evidence="1">
    <location>
        <begin position="1"/>
        <end position="44"/>
    </location>
</feature>
<dbReference type="EMBL" id="KV454017">
    <property type="protein sequence ID" value="ODV93772.1"/>
    <property type="molecule type" value="Genomic_DNA"/>
</dbReference>
<evidence type="ECO:0000313" key="2">
    <source>
        <dbReference type="EMBL" id="ODV93772.1"/>
    </source>
</evidence>
<dbReference type="AlphaFoldDB" id="A0A1E4TPX7"/>
<organism evidence="2 3">
    <name type="scientific">Pachysolen tannophilus NRRL Y-2460</name>
    <dbReference type="NCBI Taxonomy" id="669874"/>
    <lineage>
        <taxon>Eukaryota</taxon>
        <taxon>Fungi</taxon>
        <taxon>Dikarya</taxon>
        <taxon>Ascomycota</taxon>
        <taxon>Saccharomycotina</taxon>
        <taxon>Pichiomycetes</taxon>
        <taxon>Pachysolenaceae</taxon>
        <taxon>Pachysolen</taxon>
    </lineage>
</organism>
<evidence type="ECO:0000259" key="1">
    <source>
        <dbReference type="PROSITE" id="PS50181"/>
    </source>
</evidence>
<protein>
    <recommendedName>
        <fullName evidence="1">F-box domain-containing protein</fullName>
    </recommendedName>
</protein>
<dbReference type="OrthoDB" id="4024240at2759"/>
<gene>
    <name evidence="2" type="ORF">PACTADRAFT_35524</name>
</gene>